<gene>
    <name evidence="2" type="ORF">JR316_001478</name>
</gene>
<accession>A0A8H7YBW9</accession>
<dbReference type="EMBL" id="JAFIQS010000001">
    <property type="protein sequence ID" value="KAG5174810.1"/>
    <property type="molecule type" value="Genomic_DNA"/>
</dbReference>
<sequence>MPKFKEEKRGTGKKLLHDEGIFQRLEGPETPVTAPEIAVPAATTPPTTPESAVPAVPTAPTAPID</sequence>
<name>A0A8H7YBW9_PSICU</name>
<feature type="region of interest" description="Disordered" evidence="1">
    <location>
        <begin position="39"/>
        <end position="65"/>
    </location>
</feature>
<proteinExistence type="predicted"/>
<reference evidence="2" key="1">
    <citation type="submission" date="2021-02" db="EMBL/GenBank/DDBJ databases">
        <title>Psilocybe cubensis genome.</title>
        <authorList>
            <person name="Mckernan K.J."/>
            <person name="Crawford S."/>
            <person name="Trippe A."/>
            <person name="Kane L.T."/>
            <person name="Mclaughlin S."/>
        </authorList>
    </citation>
    <scope>NUCLEOTIDE SEQUENCE [LARGE SCALE GENOMIC DNA]</scope>
    <source>
        <strain evidence="2">MGC-MH-2018</strain>
    </source>
</reference>
<organism evidence="2">
    <name type="scientific">Psilocybe cubensis</name>
    <name type="common">Psychedelic mushroom</name>
    <name type="synonym">Stropharia cubensis</name>
    <dbReference type="NCBI Taxonomy" id="181762"/>
    <lineage>
        <taxon>Eukaryota</taxon>
        <taxon>Fungi</taxon>
        <taxon>Dikarya</taxon>
        <taxon>Basidiomycota</taxon>
        <taxon>Agaricomycotina</taxon>
        <taxon>Agaricomycetes</taxon>
        <taxon>Agaricomycetidae</taxon>
        <taxon>Agaricales</taxon>
        <taxon>Agaricineae</taxon>
        <taxon>Strophariaceae</taxon>
        <taxon>Psilocybe</taxon>
    </lineage>
</organism>
<comment type="caution">
    <text evidence="2">The sequence shown here is derived from an EMBL/GenBank/DDBJ whole genome shotgun (WGS) entry which is preliminary data.</text>
</comment>
<evidence type="ECO:0000256" key="1">
    <source>
        <dbReference type="SAM" id="MobiDB-lite"/>
    </source>
</evidence>
<dbReference type="AlphaFoldDB" id="A0A8H7YBW9"/>
<evidence type="ECO:0000313" key="2">
    <source>
        <dbReference type="EMBL" id="KAG5174810.1"/>
    </source>
</evidence>
<protein>
    <submittedName>
        <fullName evidence="2">Uncharacterized protein</fullName>
    </submittedName>
</protein>